<evidence type="ECO:0000256" key="3">
    <source>
        <dbReference type="ARBA" id="ARBA00022691"/>
    </source>
</evidence>
<dbReference type="Proteomes" id="UP001595859">
    <property type="component" value="Unassembled WGS sequence"/>
</dbReference>
<dbReference type="RefSeq" id="WP_378055569.1">
    <property type="nucleotide sequence ID" value="NZ_JBHSIS010000003.1"/>
</dbReference>
<name>A0ABV9RWA2_9PSEU</name>
<evidence type="ECO:0000256" key="1">
    <source>
        <dbReference type="ARBA" id="ARBA00022603"/>
    </source>
</evidence>
<evidence type="ECO:0000313" key="6">
    <source>
        <dbReference type="Proteomes" id="UP001595859"/>
    </source>
</evidence>
<dbReference type="CDD" id="cd02440">
    <property type="entry name" value="AdoMet_MTases"/>
    <property type="match status" value="1"/>
</dbReference>
<gene>
    <name evidence="5" type="ORF">ACFPCV_08920</name>
</gene>
<dbReference type="PANTHER" id="PTHR43464:SF19">
    <property type="entry name" value="UBIQUINONE BIOSYNTHESIS O-METHYLTRANSFERASE, MITOCHONDRIAL"/>
    <property type="match status" value="1"/>
</dbReference>
<evidence type="ECO:0000313" key="5">
    <source>
        <dbReference type="EMBL" id="MFC4853628.1"/>
    </source>
</evidence>
<feature type="domain" description="Methyltransferase" evidence="4">
    <location>
        <begin position="41"/>
        <end position="128"/>
    </location>
</feature>
<dbReference type="InterPro" id="IPR041698">
    <property type="entry name" value="Methyltransf_25"/>
</dbReference>
<dbReference type="SUPFAM" id="SSF53335">
    <property type="entry name" value="S-adenosyl-L-methionine-dependent methyltransferases"/>
    <property type="match status" value="1"/>
</dbReference>
<dbReference type="InterPro" id="IPR029063">
    <property type="entry name" value="SAM-dependent_MTases_sf"/>
</dbReference>
<dbReference type="GO" id="GO:0008168">
    <property type="term" value="F:methyltransferase activity"/>
    <property type="evidence" value="ECO:0007669"/>
    <property type="project" value="UniProtKB-KW"/>
</dbReference>
<dbReference type="Pfam" id="PF13649">
    <property type="entry name" value="Methyltransf_25"/>
    <property type="match status" value="1"/>
</dbReference>
<proteinExistence type="predicted"/>
<dbReference type="GO" id="GO:0032259">
    <property type="term" value="P:methylation"/>
    <property type="evidence" value="ECO:0007669"/>
    <property type="project" value="UniProtKB-KW"/>
</dbReference>
<dbReference type="PANTHER" id="PTHR43464">
    <property type="entry name" value="METHYLTRANSFERASE"/>
    <property type="match status" value="1"/>
</dbReference>
<accession>A0ABV9RWA2</accession>
<comment type="caution">
    <text evidence="5">The sequence shown here is derived from an EMBL/GenBank/DDBJ whole genome shotgun (WGS) entry which is preliminary data.</text>
</comment>
<evidence type="ECO:0000259" key="4">
    <source>
        <dbReference type="Pfam" id="PF13649"/>
    </source>
</evidence>
<organism evidence="5 6">
    <name type="scientific">Actinophytocola glycyrrhizae</name>
    <dbReference type="NCBI Taxonomy" id="2044873"/>
    <lineage>
        <taxon>Bacteria</taxon>
        <taxon>Bacillati</taxon>
        <taxon>Actinomycetota</taxon>
        <taxon>Actinomycetes</taxon>
        <taxon>Pseudonocardiales</taxon>
        <taxon>Pseudonocardiaceae</taxon>
    </lineage>
</organism>
<keyword evidence="3" id="KW-0949">S-adenosyl-L-methionine</keyword>
<dbReference type="Gene3D" id="3.40.50.150">
    <property type="entry name" value="Vaccinia Virus protein VP39"/>
    <property type="match status" value="1"/>
</dbReference>
<keyword evidence="6" id="KW-1185">Reference proteome</keyword>
<keyword evidence="2" id="KW-0808">Transferase</keyword>
<protein>
    <submittedName>
        <fullName evidence="5">Class I SAM-dependent DNA methyltransferase</fullName>
    </submittedName>
</protein>
<sequence length="201" mass="22124">MVNPPPFDRIGKRYDESFVERDAQVAEGNWLIDQLTLPARVLDLGCGSGLPTCRQLVDAGVEVVGVDESAAMLALAEEHAPGGRYLHRDLRDIADLGEFDAAVAFFSLLMLPKGDIPPLLAQLRSQLRGPKLLQISMVLGDFDQFPIIFMGEPIAVTAYPPDDLAHVVERAGFECLDLREVKAEAERNRLEVQLFLRATGN</sequence>
<reference evidence="6" key="1">
    <citation type="journal article" date="2019" name="Int. J. Syst. Evol. Microbiol.">
        <title>The Global Catalogue of Microorganisms (GCM) 10K type strain sequencing project: providing services to taxonomists for standard genome sequencing and annotation.</title>
        <authorList>
            <consortium name="The Broad Institute Genomics Platform"/>
            <consortium name="The Broad Institute Genome Sequencing Center for Infectious Disease"/>
            <person name="Wu L."/>
            <person name="Ma J."/>
        </authorList>
    </citation>
    <scope>NUCLEOTIDE SEQUENCE [LARGE SCALE GENOMIC DNA]</scope>
    <source>
        <strain evidence="6">ZS-22-S1</strain>
    </source>
</reference>
<dbReference type="EMBL" id="JBHSIS010000003">
    <property type="protein sequence ID" value="MFC4853628.1"/>
    <property type="molecule type" value="Genomic_DNA"/>
</dbReference>
<keyword evidence="1 5" id="KW-0489">Methyltransferase</keyword>
<evidence type="ECO:0000256" key="2">
    <source>
        <dbReference type="ARBA" id="ARBA00022679"/>
    </source>
</evidence>